<sequence length="2354" mass="268308">MAQVKFASINSIKRHTGLLNYNEDADRTRYYLENLSEFYDYMTSISHIDFRTYQDIIKFMPGDLSTRLRLVPDSHLVPRLCHLYSMIDHLINRIPIGQVYDYDLVSIEGSNRNFPFDMDLILYDNQYKRLYLVDFTSSGDPAIMLKKQGIIESYIRANKLPEAYAWVQQFVPRMITLKIDTPFTSSEPGTQALKFLDMVSSWPEQQREIYFSKCVEVYHTVNANIAMRDFKDPEGLYKSSDYDLDDINKSIDLVSKQSDVDSFEFLCNLSDKYSDFKPFKDGLVELAKNANKLKFSSLIEGAKVNYNKNLSDRLDSMEQNWMCKCLRFAMMTDKVVAITDSNTIQLLENFPVHRKETYLPAYSKYKMVCKHENGHVFTIKFHPDHMDENLRRSLIHDTVRKDDKFKSKDDLDDDVTVAKLLRDSLNMRKAEYNNLMSLSTARVKDSIWSKVSSISALASNDLENMGRSTSSMLDSLVKYLEATYLGTVMSHQYEIYKSIAASLKTSPGDSTYYVGINGSYDSISLIKMSSTLDSFTRCSFCVIYKPERSLSKRCSRFKYKMEDEICTTSFYTCDSNQLSYNLRLPMILISLATWEIENNIDNGAIEQSKIQQIVFDSFCHIMINRDPFAQASEQVRYFYMSSIGYGGQPQSIVDKTTFLNVKYPWEFLYLLRSYKLAACLIVINQSSNLGFIMDKDSKELKVCFPHSSYYSRSFSQTVSSMYLCNIYNKFRAFHEVSEAICYNEIVEERSIYNQRKSESIYEVSGMSPTLYKLCQEGHLPTATYIYSNEFISEESAFCIKLSDYSGRRYCGSITYIIGATIMNSVTSNEVITSIYRALGKSPIEACSMRGSMEPGPSTSKKQGLRAASNILEELIRDYEMDPKDVNKSVLGSLFLFDKISESYYAFSIFNKALIIYLYETDKFRYRIVQKDQKGHREISVLNATFRLGALFVETIAKELSSVVGDVDVVNNPDKDMIVEQEVKRSFKLDATKPGVYCYDNSDQKRWGPNHNMNFFAATLFVLLKNDMGLYKMASRVFDKVFDKRAKFPESLIDLVEVKGISTSNSIPIHTFIRNHLQDMNNKIYEGIMPMGMCQGIFHAMSSIHHAIMCKSIESLVRIKYPKVMIRSFSTSDDGLRIIFIPSGLDRFEVIKFIHNVINSVGSLFNIIRSNPKSTFSFHIAELNSNFYKNSKLATPSLKQRIAKIDVGFGVNPIEDYLEVLSSAANYLANGGSYTGSYILSVLNIVLHTEQWLRWDLVSSEHYYKPVELGGFPVIEPVSTIISGGISNIYLRSCKYLSSEMYSLIYVNSALAPPEQVHLSDFSRSSKQVTKKSAVMEDLTIYKSAGPLGLFQLVRTDKKLSQFERRHGISKWPIPESFATLDKSSPFASNFIFTIFRQTGMSIMETNVGVNSFFIRFAEPWVSHFRTCYKVSDSSPYRELFGLDKTFISHKDVIDLAKSMSITESIMSIRRLADKCPQREDINVMLSQLRVRLDDSLEVFNFLRSQEAEVFCKSKGDPTIRKVELKGHTAMQTGTYFCSILKALSGEKAKNLINESERNLRAYDELSIKPTELNIPILDAIIQADNTTALFNKFIRRNTKMILPTPASDVRELVLAVFKNKFTENMGLVLSGSLNIVGDREGSYSHANWAQELIDRSKDFESNIAQAVLAGKSVNVVRTGIRSDRPIISDHESFKVDVTSRGAKSVIIDAMNKDAFVTKLKMWISAQVGIMLTNRTIEGFMQGKLTYGHDYYIGDKRFFRYTKGQYFKVLCNGIRGTHAIQTVTKRVQSRLITSYRHYFLFPINVNGMKVDVEINDKYKSEKWVQQVANDLRSISAIKTSEWRQLEPISGFENFHIQGRRTYYEQDYLMIASITPGMEFDITTNEDSLCLFLTNPQLRINLPVTYLTPKNIDSINLGYTLTHPDIKVAIDNFFSLKEITKDFEQSKIRRNKELLEFLDFLLVGSSVATPDVKVTKMAQKIGLTVKTAIQLDILRCALLTNSGIGVHYTSSRFNQFLLNLGNRRHYNHTYLSRRITGARVEYESEVDEEEDDFEPIIDQGEIQSRNVTQEPLIESSEVQAESESDSMFRGLRDMPVTNWADEVIDFYSQNTENIEVAESPQTASLDDELFESDQESEASTVKPEFILSSGNRQNIIEMGESIQESMQASLIGEFDVSSISTAGSNITAAADNDLLGGAFADLEDIMGEEFDFDFDESSSDILKDHREAAEASINNLDELNELFAGNITKEYKNVIDQKDQTIASVVTGFTINPALENSRSITNYLVEWLKGPGSVRIQSMKSMNFTNIAQITRAYIAIKELIGTTDTNVLQTAYGDSEVRLPIELTALVLINEIYL</sequence>
<keyword evidence="8" id="KW-0548">Nucleotidyltransferase</keyword>
<accession>A0A0M4L089</accession>
<dbReference type="InterPro" id="IPR007099">
    <property type="entry name" value="RNA-dir_pol_NSvirus"/>
</dbReference>
<keyword evidence="8" id="KW-0696">RNA-directed RNA polymerase</keyword>
<name>A0A0M4L089_9VIRU</name>
<dbReference type="GO" id="GO:0003968">
    <property type="term" value="F:RNA-directed RNA polymerase activity"/>
    <property type="evidence" value="ECO:0007669"/>
    <property type="project" value="UniProtKB-KW"/>
</dbReference>
<evidence type="ECO:0000259" key="7">
    <source>
        <dbReference type="PROSITE" id="PS50525"/>
    </source>
</evidence>
<proteinExistence type="predicted"/>
<evidence type="ECO:0000256" key="1">
    <source>
        <dbReference type="ARBA" id="ARBA00012494"/>
    </source>
</evidence>
<protein>
    <recommendedName>
        <fullName evidence="2">RNA-directed RNA polymerase L</fullName>
        <ecNumber evidence="1">2.7.7.48</ecNumber>
    </recommendedName>
    <alternativeName>
        <fullName evidence="4">Large structural protein</fullName>
    </alternativeName>
    <alternativeName>
        <fullName evidence="6">Replicase</fullName>
    </alternativeName>
    <alternativeName>
        <fullName evidence="5">Transcriptase</fullName>
    </alternativeName>
</protein>
<dbReference type="EC" id="2.7.7.48" evidence="1"/>
<evidence type="ECO:0000256" key="5">
    <source>
        <dbReference type="ARBA" id="ARBA00030436"/>
    </source>
</evidence>
<evidence type="ECO:0000256" key="4">
    <source>
        <dbReference type="ARBA" id="ARBA00030285"/>
    </source>
</evidence>
<organism evidence="8">
    <name type="scientific">Rhizoctonia solani negative-stranded virus 4</name>
    <dbReference type="NCBI Taxonomy" id="1708386"/>
    <lineage>
        <taxon>Viruses</taxon>
        <taxon>Riboviria</taxon>
        <taxon>Orthornavirae</taxon>
        <taxon>Negarnaviricota</taxon>
        <taxon>Polyploviricotina</taxon>
        <taxon>Bunyaviricetes</taxon>
        <taxon>Elliovirales</taxon>
        <taxon>Peribunyaviridae</taxon>
    </lineage>
</organism>
<evidence type="ECO:0000256" key="3">
    <source>
        <dbReference type="ARBA" id="ARBA00022679"/>
    </source>
</evidence>
<dbReference type="PROSITE" id="PS50525">
    <property type="entry name" value="RDRP_SSRNA_NEG_SEG"/>
    <property type="match status" value="1"/>
</dbReference>
<feature type="domain" description="RdRp catalytic" evidence="7">
    <location>
        <begin position="985"/>
        <end position="1174"/>
    </location>
</feature>
<dbReference type="EMBL" id="KP900923">
    <property type="protein sequence ID" value="ALD89133.1"/>
    <property type="molecule type" value="Genomic_RNA"/>
</dbReference>
<evidence type="ECO:0000256" key="2">
    <source>
        <dbReference type="ARBA" id="ARBA00018602"/>
    </source>
</evidence>
<evidence type="ECO:0000313" key="8">
    <source>
        <dbReference type="EMBL" id="ALD89133.1"/>
    </source>
</evidence>
<keyword evidence="3" id="KW-0808">Transferase</keyword>
<reference evidence="8" key="1">
    <citation type="journal article" date="2016" name="J. Virol.">
        <title>Identification of diverse mycoviruses through metatranscriptomics characterization of the viromes of five major fungal plant pathogens.</title>
        <authorList>
            <person name="Marzano S.-Y.L."/>
            <person name="Nelson B.D."/>
            <person name="Ajayi-Oyetunde O."/>
            <person name="Bradley C.A."/>
            <person name="Hughes T.J."/>
            <person name="Hartman G.L."/>
            <person name="Eastburn D.M."/>
            <person name="Domier L.L."/>
        </authorList>
    </citation>
    <scope>NUCLEOTIDE SEQUENCE</scope>
    <source>
        <strain evidence="8">Rs1018b</strain>
    </source>
</reference>
<evidence type="ECO:0000256" key="6">
    <source>
        <dbReference type="ARBA" id="ARBA00031012"/>
    </source>
</evidence>
<dbReference type="GO" id="GO:0039694">
    <property type="term" value="P:viral RNA genome replication"/>
    <property type="evidence" value="ECO:0007669"/>
    <property type="project" value="InterPro"/>
</dbReference>